<comment type="caution">
    <text evidence="1">The sequence shown here is derived from an EMBL/GenBank/DDBJ whole genome shotgun (WGS) entry which is preliminary data.</text>
</comment>
<dbReference type="InterPro" id="IPR022803">
    <property type="entry name" value="Ribosomal_uL5_dom_sf"/>
</dbReference>
<proteinExistence type="predicted"/>
<reference evidence="1" key="1">
    <citation type="journal article" date="2015" name="Nature">
        <title>Complex archaea that bridge the gap between prokaryotes and eukaryotes.</title>
        <authorList>
            <person name="Spang A."/>
            <person name="Saw J.H."/>
            <person name="Jorgensen S.L."/>
            <person name="Zaremba-Niedzwiedzka K."/>
            <person name="Martijn J."/>
            <person name="Lind A.E."/>
            <person name="van Eijk R."/>
            <person name="Schleper C."/>
            <person name="Guy L."/>
            <person name="Ettema T.J."/>
        </authorList>
    </citation>
    <scope>NUCLEOTIDE SEQUENCE</scope>
</reference>
<feature type="non-terminal residue" evidence="1">
    <location>
        <position position="130"/>
    </location>
</feature>
<dbReference type="Pfam" id="PF01877">
    <property type="entry name" value="RNA_binding"/>
    <property type="match status" value="1"/>
</dbReference>
<accession>A0A0F8WW86</accession>
<dbReference type="Gene3D" id="3.30.1440.10">
    <property type="match status" value="1"/>
</dbReference>
<dbReference type="EMBL" id="LAZR01066895">
    <property type="protein sequence ID" value="KKK52685.1"/>
    <property type="molecule type" value="Genomic_DNA"/>
</dbReference>
<gene>
    <name evidence="1" type="ORF">LCGC14_3102410</name>
</gene>
<dbReference type="PANTHER" id="PTHR39652:SF1">
    <property type="entry name" value="UPF0201 PROTEIN TK1335"/>
    <property type="match status" value="1"/>
</dbReference>
<protein>
    <submittedName>
        <fullName evidence="1">Uncharacterized protein</fullName>
    </submittedName>
</protein>
<dbReference type="SUPFAM" id="SSF55282">
    <property type="entry name" value="RL5-like"/>
    <property type="match status" value="1"/>
</dbReference>
<sequence>MEIPDVACRIDAYCSINPSEDPQKVEQAISNVLLEMDFKFNKDSLMATSKNLECLSRIYETIHAKKIKNAYRLQLKQNLLGDSTWFYLNKQAAFANSIALCGEAEESPLGPIKVIINAKNIERVIEWLVT</sequence>
<dbReference type="AlphaFoldDB" id="A0A0F8WW86"/>
<dbReference type="PANTHER" id="PTHR39652">
    <property type="entry name" value="UPF0201 PROTEIN TK1335"/>
    <property type="match status" value="1"/>
</dbReference>
<dbReference type="InterPro" id="IPR002739">
    <property type="entry name" value="PAB1135-like"/>
</dbReference>
<evidence type="ECO:0000313" key="1">
    <source>
        <dbReference type="EMBL" id="KKK52685.1"/>
    </source>
</evidence>
<organism evidence="1">
    <name type="scientific">marine sediment metagenome</name>
    <dbReference type="NCBI Taxonomy" id="412755"/>
    <lineage>
        <taxon>unclassified sequences</taxon>
        <taxon>metagenomes</taxon>
        <taxon>ecological metagenomes</taxon>
    </lineage>
</organism>
<name>A0A0F8WW86_9ZZZZ</name>